<protein>
    <recommendedName>
        <fullName evidence="2">Ig-like domain-containing protein</fullName>
    </recommendedName>
</protein>
<dbReference type="AlphaFoldDB" id="A0A9D3RUD1"/>
<evidence type="ECO:0000256" key="1">
    <source>
        <dbReference type="SAM" id="Phobius"/>
    </source>
</evidence>
<dbReference type="InterPro" id="IPR013783">
    <property type="entry name" value="Ig-like_fold"/>
</dbReference>
<dbReference type="InterPro" id="IPR007110">
    <property type="entry name" value="Ig-like_dom"/>
</dbReference>
<evidence type="ECO:0000259" key="2">
    <source>
        <dbReference type="PROSITE" id="PS50835"/>
    </source>
</evidence>
<feature type="transmembrane region" description="Helical" evidence="1">
    <location>
        <begin position="106"/>
        <end position="128"/>
    </location>
</feature>
<dbReference type="PROSITE" id="PS50835">
    <property type="entry name" value="IG_LIKE"/>
    <property type="match status" value="1"/>
</dbReference>
<gene>
    <name evidence="3" type="ORF">ANANG_G00155460</name>
</gene>
<proteinExistence type="predicted"/>
<dbReference type="InterPro" id="IPR036179">
    <property type="entry name" value="Ig-like_dom_sf"/>
</dbReference>
<keyword evidence="1" id="KW-1133">Transmembrane helix</keyword>
<name>A0A9D3RUD1_ANGAN</name>
<evidence type="ECO:0000313" key="3">
    <source>
        <dbReference type="EMBL" id="KAG5843869.1"/>
    </source>
</evidence>
<feature type="domain" description="Ig-like" evidence="2">
    <location>
        <begin position="9"/>
        <end position="87"/>
    </location>
</feature>
<keyword evidence="4" id="KW-1185">Reference proteome</keyword>
<dbReference type="SUPFAM" id="SSF48726">
    <property type="entry name" value="Immunoglobulin"/>
    <property type="match status" value="1"/>
</dbReference>
<reference evidence="3" key="1">
    <citation type="submission" date="2021-01" db="EMBL/GenBank/DDBJ databases">
        <title>A chromosome-scale assembly of European eel, Anguilla anguilla.</title>
        <authorList>
            <person name="Henkel C."/>
            <person name="Jong-Raadsen S.A."/>
            <person name="Dufour S."/>
            <person name="Weltzien F.-A."/>
            <person name="Palstra A.P."/>
            <person name="Pelster B."/>
            <person name="Spaink H.P."/>
            <person name="Van Den Thillart G.E."/>
            <person name="Jansen H."/>
            <person name="Zahm M."/>
            <person name="Klopp C."/>
            <person name="Cedric C."/>
            <person name="Louis A."/>
            <person name="Berthelot C."/>
            <person name="Parey E."/>
            <person name="Roest Crollius H."/>
            <person name="Montfort J."/>
            <person name="Robinson-Rechavi M."/>
            <person name="Bucao C."/>
            <person name="Bouchez O."/>
            <person name="Gislard M."/>
            <person name="Lluch J."/>
            <person name="Milhes M."/>
            <person name="Lampietro C."/>
            <person name="Lopez Roques C."/>
            <person name="Donnadieu C."/>
            <person name="Braasch I."/>
            <person name="Desvignes T."/>
            <person name="Postlethwait J."/>
            <person name="Bobe J."/>
            <person name="Guiguen Y."/>
            <person name="Dirks R."/>
        </authorList>
    </citation>
    <scope>NUCLEOTIDE SEQUENCE</scope>
    <source>
        <strain evidence="3">Tag_6206</strain>
        <tissue evidence="3">Liver</tissue>
    </source>
</reference>
<dbReference type="EMBL" id="JAFIRN010000008">
    <property type="protein sequence ID" value="KAG5843869.1"/>
    <property type="molecule type" value="Genomic_DNA"/>
</dbReference>
<organism evidence="3 4">
    <name type="scientific">Anguilla anguilla</name>
    <name type="common">European freshwater eel</name>
    <name type="synonym">Muraena anguilla</name>
    <dbReference type="NCBI Taxonomy" id="7936"/>
    <lineage>
        <taxon>Eukaryota</taxon>
        <taxon>Metazoa</taxon>
        <taxon>Chordata</taxon>
        <taxon>Craniata</taxon>
        <taxon>Vertebrata</taxon>
        <taxon>Euteleostomi</taxon>
        <taxon>Actinopterygii</taxon>
        <taxon>Neopterygii</taxon>
        <taxon>Teleostei</taxon>
        <taxon>Anguilliformes</taxon>
        <taxon>Anguillidae</taxon>
        <taxon>Anguilla</taxon>
    </lineage>
</organism>
<comment type="caution">
    <text evidence="3">The sequence shown here is derived from an EMBL/GenBank/DDBJ whole genome shotgun (WGS) entry which is preliminary data.</text>
</comment>
<evidence type="ECO:0000313" key="4">
    <source>
        <dbReference type="Proteomes" id="UP001044222"/>
    </source>
</evidence>
<keyword evidence="1" id="KW-0812">Transmembrane</keyword>
<dbReference type="Proteomes" id="UP001044222">
    <property type="component" value="Chromosome 8"/>
</dbReference>
<accession>A0A9D3RUD1</accession>
<keyword evidence="1" id="KW-0472">Membrane</keyword>
<dbReference type="Gene3D" id="2.60.40.10">
    <property type="entry name" value="Immunoglobulins"/>
    <property type="match status" value="1"/>
</dbReference>
<sequence length="174" mass="19303">MFVSPPGPPRVIIESQTSNKSGCLWLLCELDGLDSAQVNITWSRNGQIISETNSSLHVCNHEWSEGDTFTCNASQFSSYTDLSASITITQNHTRVDDSKYSHSTKIIIICGGALTGTLVLIFLVICIYKCKKAHSNDASIVYTNKVYENFSFSTTGQQTQRNVSTQQEQCVYEN</sequence>